<evidence type="ECO:0000313" key="3">
    <source>
        <dbReference type="Proteomes" id="UP001601197"/>
    </source>
</evidence>
<dbReference type="GO" id="GO:0032259">
    <property type="term" value="P:methylation"/>
    <property type="evidence" value="ECO:0007669"/>
    <property type="project" value="UniProtKB-KW"/>
</dbReference>
<dbReference type="InterPro" id="IPR029063">
    <property type="entry name" value="SAM-dependent_MTases_sf"/>
</dbReference>
<keyword evidence="2" id="KW-0808">Transferase</keyword>
<gene>
    <name evidence="2" type="ORF">ACFYNZ_19555</name>
</gene>
<dbReference type="EMBL" id="JBIAFJ010000017">
    <property type="protein sequence ID" value="MFE9171680.1"/>
    <property type="molecule type" value="Genomic_DNA"/>
</dbReference>
<protein>
    <submittedName>
        <fullName evidence="2">Class I SAM-dependent methyltransferase</fullName>
        <ecNumber evidence="2">2.1.1.-</ecNumber>
    </submittedName>
</protein>
<organism evidence="2 3">
    <name type="scientific">Streptomyces kebangsaanensis</name>
    <dbReference type="NCBI Taxonomy" id="864058"/>
    <lineage>
        <taxon>Bacteria</taxon>
        <taxon>Bacillati</taxon>
        <taxon>Actinomycetota</taxon>
        <taxon>Actinomycetes</taxon>
        <taxon>Kitasatosporales</taxon>
        <taxon>Streptomycetaceae</taxon>
        <taxon>Streptomyces</taxon>
    </lineage>
</organism>
<keyword evidence="3" id="KW-1185">Reference proteome</keyword>
<evidence type="ECO:0000259" key="1">
    <source>
        <dbReference type="Pfam" id="PF13649"/>
    </source>
</evidence>
<accession>A0ABW6KUW7</accession>
<dbReference type="SUPFAM" id="SSF53335">
    <property type="entry name" value="S-adenosyl-L-methionine-dependent methyltransferases"/>
    <property type="match status" value="1"/>
</dbReference>
<dbReference type="Pfam" id="PF13649">
    <property type="entry name" value="Methyltransf_25"/>
    <property type="match status" value="1"/>
</dbReference>
<dbReference type="InterPro" id="IPR041698">
    <property type="entry name" value="Methyltransf_25"/>
</dbReference>
<proteinExistence type="predicted"/>
<dbReference type="EC" id="2.1.1.-" evidence="2"/>
<reference evidence="2 3" key="1">
    <citation type="submission" date="2024-10" db="EMBL/GenBank/DDBJ databases">
        <title>The Natural Products Discovery Center: Release of the First 8490 Sequenced Strains for Exploring Actinobacteria Biosynthetic Diversity.</title>
        <authorList>
            <person name="Kalkreuter E."/>
            <person name="Kautsar S.A."/>
            <person name="Yang D."/>
            <person name="Bader C.D."/>
            <person name="Teijaro C.N."/>
            <person name="Fluegel L."/>
            <person name="Davis C.M."/>
            <person name="Simpson J.R."/>
            <person name="Lauterbach L."/>
            <person name="Steele A.D."/>
            <person name="Gui C."/>
            <person name="Meng S."/>
            <person name="Li G."/>
            <person name="Viehrig K."/>
            <person name="Ye F."/>
            <person name="Su P."/>
            <person name="Kiefer A.F."/>
            <person name="Nichols A."/>
            <person name="Cepeda A.J."/>
            <person name="Yan W."/>
            <person name="Fan B."/>
            <person name="Jiang Y."/>
            <person name="Adhikari A."/>
            <person name="Zheng C.-J."/>
            <person name="Schuster L."/>
            <person name="Cowan T.M."/>
            <person name="Smanski M.J."/>
            <person name="Chevrette M.G."/>
            <person name="De Carvalho L.P.S."/>
            <person name="Shen B."/>
        </authorList>
    </citation>
    <scope>NUCLEOTIDE SEQUENCE [LARGE SCALE GENOMIC DNA]</scope>
    <source>
        <strain evidence="2 3">NPDC007147</strain>
    </source>
</reference>
<evidence type="ECO:0000313" key="2">
    <source>
        <dbReference type="EMBL" id="MFE9171680.1"/>
    </source>
</evidence>
<comment type="caution">
    <text evidence="2">The sequence shown here is derived from an EMBL/GenBank/DDBJ whole genome shotgun (WGS) entry which is preliminary data.</text>
</comment>
<dbReference type="RefSeq" id="WP_388348732.1">
    <property type="nucleotide sequence ID" value="NZ_JBIAFJ010000017.1"/>
</dbReference>
<name>A0ABW6KUW7_9ACTN</name>
<dbReference type="GO" id="GO:0008168">
    <property type="term" value="F:methyltransferase activity"/>
    <property type="evidence" value="ECO:0007669"/>
    <property type="project" value="UniProtKB-KW"/>
</dbReference>
<sequence length="95" mass="10202">MTSSTPSYPPGELFASTVSYYAAFRPRYAPEFYTLLAERFGLDGTQRTLDPGAGPGIIALELAPLVGEVIAVDPEKGMLEEGRRLAAEHGITNIT</sequence>
<dbReference type="Proteomes" id="UP001601197">
    <property type="component" value="Unassembled WGS sequence"/>
</dbReference>
<feature type="domain" description="Methyltransferase" evidence="1">
    <location>
        <begin position="49"/>
        <end position="94"/>
    </location>
</feature>
<keyword evidence="2" id="KW-0489">Methyltransferase</keyword>
<dbReference type="Gene3D" id="3.40.50.150">
    <property type="entry name" value="Vaccinia Virus protein VP39"/>
    <property type="match status" value="1"/>
</dbReference>
<dbReference type="CDD" id="cd02440">
    <property type="entry name" value="AdoMet_MTases"/>
    <property type="match status" value="1"/>
</dbReference>